<evidence type="ECO:0000256" key="1">
    <source>
        <dbReference type="ARBA" id="ARBA00001326"/>
    </source>
</evidence>
<comment type="similarity">
    <text evidence="4">Belongs to the damage-control phosphatase family. Sugar phosphate phosphatase III subfamily.</text>
</comment>
<feature type="compositionally biased region" description="Basic and acidic residues" evidence="9">
    <location>
        <begin position="562"/>
        <end position="574"/>
    </location>
</feature>
<dbReference type="SUPFAM" id="SSF111321">
    <property type="entry name" value="AF1104-like"/>
    <property type="match status" value="2"/>
</dbReference>
<organism evidence="11">
    <name type="scientific">Pseudozyma antarctica</name>
    <name type="common">Yeast</name>
    <name type="synonym">Candida antarctica</name>
    <dbReference type="NCBI Taxonomy" id="84753"/>
    <lineage>
        <taxon>Eukaryota</taxon>
        <taxon>Fungi</taxon>
        <taxon>Dikarya</taxon>
        <taxon>Basidiomycota</taxon>
        <taxon>Ustilaginomycotina</taxon>
        <taxon>Ustilaginomycetes</taxon>
        <taxon>Ustilaginales</taxon>
        <taxon>Ustilaginaceae</taxon>
        <taxon>Moesziomyces</taxon>
    </lineage>
</organism>
<evidence type="ECO:0000256" key="2">
    <source>
        <dbReference type="ARBA" id="ARBA00001936"/>
    </source>
</evidence>
<dbReference type="GO" id="GO:0006974">
    <property type="term" value="P:DNA damage response"/>
    <property type="evidence" value="ECO:0007669"/>
    <property type="project" value="TreeGrafter"/>
</dbReference>
<dbReference type="FunFam" id="1.20.930.60:FF:000002">
    <property type="entry name" value="Protein-glutamate O-methyltransferase C1393.13"/>
    <property type="match status" value="1"/>
</dbReference>
<feature type="region of interest" description="Disordered" evidence="9">
    <location>
        <begin position="446"/>
        <end position="529"/>
    </location>
</feature>
<feature type="region of interest" description="Disordered" evidence="9">
    <location>
        <begin position="558"/>
        <end position="592"/>
    </location>
</feature>
<dbReference type="PANTHER" id="PTHR12260:SF6">
    <property type="entry name" value="DAMAGE-CONTROL PHOSPHATASE ARMT1"/>
    <property type="match status" value="1"/>
</dbReference>
<keyword evidence="6" id="KW-0378">Hydrolase</keyword>
<feature type="compositionally biased region" description="Basic and acidic residues" evidence="9">
    <location>
        <begin position="448"/>
        <end position="463"/>
    </location>
</feature>
<keyword evidence="5" id="KW-0479">Metal-binding</keyword>
<dbReference type="GO" id="GO:0005634">
    <property type="term" value="C:nucleus"/>
    <property type="evidence" value="ECO:0007669"/>
    <property type="project" value="TreeGrafter"/>
</dbReference>
<dbReference type="GeneID" id="26306084"/>
<feature type="domain" description="Damage-control phosphatase ARMT1-like metal-binding" evidence="10">
    <location>
        <begin position="153"/>
        <end position="449"/>
    </location>
</feature>
<keyword evidence="7" id="KW-0464">Manganese</keyword>
<accession>A0A081CK91</accession>
<dbReference type="Proteomes" id="UP000053758">
    <property type="component" value="Unassembled WGS sequence"/>
</dbReference>
<comment type="cofactor">
    <cofactor evidence="3">
        <name>Ni(2+)</name>
        <dbReference type="ChEBI" id="CHEBI:49786"/>
    </cofactor>
</comment>
<protein>
    <submittedName>
        <fullName evidence="11">DUF89 domain-containing protein</fullName>
    </submittedName>
</protein>
<dbReference type="Gene3D" id="1.20.930.60">
    <property type="match status" value="1"/>
</dbReference>
<evidence type="ECO:0000256" key="4">
    <source>
        <dbReference type="ARBA" id="ARBA00009519"/>
    </source>
</evidence>
<keyword evidence="12" id="KW-1185">Reference proteome</keyword>
<gene>
    <name evidence="11" type="ORF">PAN0_016c5313</name>
</gene>
<dbReference type="Gene3D" id="3.40.50.10880">
    <property type="entry name" value="Uncharacterised protein PF01937, DUF89, domain 3"/>
    <property type="match status" value="1"/>
</dbReference>
<evidence type="ECO:0000256" key="9">
    <source>
        <dbReference type="SAM" id="MobiDB-lite"/>
    </source>
</evidence>
<dbReference type="InterPro" id="IPR002791">
    <property type="entry name" value="ARMT1-like_metal-bd"/>
</dbReference>
<evidence type="ECO:0000256" key="3">
    <source>
        <dbReference type="ARBA" id="ARBA00001967"/>
    </source>
</evidence>
<name>A0A081CK91_PSEA2</name>
<reference evidence="11" key="1">
    <citation type="submission" date="2014-07" db="EMBL/GenBank/DDBJ databases">
        <title>Draft genome sequence of the yeast Pseudozyma antarctica JCM 10317 known as a producer of lipase B which used in a wide range of industrial applications.</title>
        <authorList>
            <person name="Morita T."/>
            <person name="Saika A."/>
            <person name="Koike H."/>
        </authorList>
    </citation>
    <scope>NUCLEOTIDE SEQUENCE</scope>
    <source>
        <strain evidence="11">JCM 10317</strain>
    </source>
</reference>
<dbReference type="HOGENOM" id="CLU_030117_2_0_1"/>
<evidence type="ECO:0000259" key="10">
    <source>
        <dbReference type="Pfam" id="PF01937"/>
    </source>
</evidence>
<comment type="catalytic activity">
    <reaction evidence="8">
        <text>beta-D-fructose 6-phosphate = dihydroxyacetone + D-glyceraldehyde 3-phosphate</text>
        <dbReference type="Rhea" id="RHEA:28002"/>
        <dbReference type="ChEBI" id="CHEBI:16016"/>
        <dbReference type="ChEBI" id="CHEBI:57634"/>
        <dbReference type="ChEBI" id="CHEBI:59776"/>
    </reaction>
</comment>
<evidence type="ECO:0000313" key="12">
    <source>
        <dbReference type="Proteomes" id="UP000053758"/>
    </source>
</evidence>
<feature type="domain" description="Damage-control phosphatase ARMT1-like metal-binding" evidence="10">
    <location>
        <begin position="625"/>
        <end position="714"/>
    </location>
</feature>
<dbReference type="GO" id="GO:0046872">
    <property type="term" value="F:metal ion binding"/>
    <property type="evidence" value="ECO:0007669"/>
    <property type="project" value="UniProtKB-KW"/>
</dbReference>
<evidence type="ECO:0000256" key="7">
    <source>
        <dbReference type="ARBA" id="ARBA00023211"/>
    </source>
</evidence>
<proteinExistence type="inferred from homology"/>
<dbReference type="PANTHER" id="PTHR12260">
    <property type="entry name" value="DAMAGE-CONTROL PHOSPHATASE ARMT1"/>
    <property type="match status" value="1"/>
</dbReference>
<comment type="catalytic activity">
    <reaction evidence="1">
        <text>beta-D-fructose 1-phosphate + H2O = D-fructose + phosphate</text>
        <dbReference type="Rhea" id="RHEA:35603"/>
        <dbReference type="ChEBI" id="CHEBI:15377"/>
        <dbReference type="ChEBI" id="CHEBI:37721"/>
        <dbReference type="ChEBI" id="CHEBI:43474"/>
        <dbReference type="ChEBI" id="CHEBI:138881"/>
    </reaction>
</comment>
<dbReference type="InterPro" id="IPR039763">
    <property type="entry name" value="ARMT1"/>
</dbReference>
<evidence type="ECO:0000256" key="8">
    <source>
        <dbReference type="ARBA" id="ARBA00048809"/>
    </source>
</evidence>
<evidence type="ECO:0000256" key="6">
    <source>
        <dbReference type="ARBA" id="ARBA00022801"/>
    </source>
</evidence>
<dbReference type="GO" id="GO:0016791">
    <property type="term" value="F:phosphatase activity"/>
    <property type="evidence" value="ECO:0007669"/>
    <property type="project" value="TreeGrafter"/>
</dbReference>
<dbReference type="EMBL" id="DF830083">
    <property type="protein sequence ID" value="GAK67087.1"/>
    <property type="molecule type" value="Genomic_DNA"/>
</dbReference>
<evidence type="ECO:0000256" key="5">
    <source>
        <dbReference type="ARBA" id="ARBA00022723"/>
    </source>
</evidence>
<sequence length="738" mass="81371">MLSQGPGAQTRVLGGPPAGCEITDGCLAESCQKVHVTLHEPRAEEWRRKPSAAGAGAAPAAALILPRGCAALQASHIFKPGSVPSDQSALRDLSWPRPATLASCFPSSIIDVLLLSFHLQNRFEPVAIMVWSPPVSLASAKDKTSFAYESTVHRWPAILTQVIDSIYSANYALSYSRTNQSAKIDEGKQIIEKIAALKHDMSRDRPLEPIGVVSGKDADEGPSTELFDSVIDKEHWTWFQAPWLFAECYLYRLLRTFFARSQHWKQYDPFSKTKLDTFKSSGNAISALAVTIEELVAKSLSSEQGPESTPQGREILFHEMAQMSLWGNATDLSLLTNLSYADLQALQTTGREQQEARSKYILANDLDKAWTRISSLNNGRVDIVLDNAGFELVTDMIFADWLLTTPHVGEVVFHPKNMPWFVSDVTPPDFRHTIESLLEPSFFARQEAGQDRHRSVSRSRDLQADPSKYSFNASGGQGAQPAGSRSLQMADGNERGRSPHPSGSLHLQAREGSVDSTGRGRTPAGSRNFQMDAAYFKNARSQTISPSRSYVMDSSRFSSLSIHDEEPSGDDERHGRGRSTTVKDETPSSQTPVQAMVRRWMKHMESGRFKLSVALDTPLGADTGAANGFWTQPVSYANMATHAPELHKELATQSDLVIFKGDLNYRKLTSDANWKSDTSFRDALGPLAGTVEILALRTNKADVCVGLKPGQEAEVEKEDAKWRVDGKWAVVQYCPQDK</sequence>
<dbReference type="Pfam" id="PF01937">
    <property type="entry name" value="ARMT1-like_dom"/>
    <property type="match status" value="2"/>
</dbReference>
<comment type="cofactor">
    <cofactor evidence="2">
        <name>Mn(2+)</name>
        <dbReference type="ChEBI" id="CHEBI:29035"/>
    </cofactor>
</comment>
<dbReference type="InterPro" id="IPR036075">
    <property type="entry name" value="ARMT-1-like_metal-bd_sf"/>
</dbReference>
<dbReference type="RefSeq" id="XP_014654740.1">
    <property type="nucleotide sequence ID" value="XM_014799254.1"/>
</dbReference>
<dbReference type="AlphaFoldDB" id="A0A081CK91"/>
<evidence type="ECO:0000313" key="11">
    <source>
        <dbReference type="EMBL" id="GAK67087.1"/>
    </source>
</evidence>